<name>A0A318EI12_9GAMM</name>
<keyword evidence="4" id="KW-1185">Reference proteome</keyword>
<comment type="caution">
    <text evidence="3">The sequence shown here is derived from an EMBL/GenBank/DDBJ whole genome shotgun (WGS) entry which is preliminary data.</text>
</comment>
<feature type="domain" description="Uncharacterized protein TP-0789" evidence="2">
    <location>
        <begin position="74"/>
        <end position="257"/>
    </location>
</feature>
<keyword evidence="3" id="KW-0449">Lipoprotein</keyword>
<protein>
    <submittedName>
        <fullName evidence="3">Outer membrane lipoprotein-sorting protein</fullName>
    </submittedName>
</protein>
<evidence type="ECO:0000256" key="1">
    <source>
        <dbReference type="SAM" id="SignalP"/>
    </source>
</evidence>
<evidence type="ECO:0000259" key="2">
    <source>
        <dbReference type="Pfam" id="PF17131"/>
    </source>
</evidence>
<feature type="signal peptide" evidence="1">
    <location>
        <begin position="1"/>
        <end position="21"/>
    </location>
</feature>
<dbReference type="AlphaFoldDB" id="A0A318EI12"/>
<dbReference type="CDD" id="cd16329">
    <property type="entry name" value="LolA_like"/>
    <property type="match status" value="1"/>
</dbReference>
<proteinExistence type="predicted"/>
<dbReference type="RefSeq" id="WP_170123971.1">
    <property type="nucleotide sequence ID" value="NZ_CAKZQT010000022.1"/>
</dbReference>
<reference evidence="3 4" key="1">
    <citation type="submission" date="2018-04" db="EMBL/GenBank/DDBJ databases">
        <title>Genomic Encyclopedia of Type Strains, Phase IV (KMG-IV): sequencing the most valuable type-strain genomes for metagenomic binning, comparative biology and taxonomic classification.</title>
        <authorList>
            <person name="Goeker M."/>
        </authorList>
    </citation>
    <scope>NUCLEOTIDE SEQUENCE [LARGE SCALE GENOMIC DNA]</scope>
    <source>
        <strain evidence="3 4">DSM 104150</strain>
    </source>
</reference>
<organism evidence="3 4">
    <name type="scientific">Sinimarinibacterium flocculans</name>
    <dbReference type="NCBI Taxonomy" id="985250"/>
    <lineage>
        <taxon>Bacteria</taxon>
        <taxon>Pseudomonadati</taxon>
        <taxon>Pseudomonadota</taxon>
        <taxon>Gammaproteobacteria</taxon>
        <taxon>Nevskiales</taxon>
        <taxon>Nevskiaceae</taxon>
        <taxon>Sinimarinibacterium</taxon>
    </lineage>
</organism>
<dbReference type="Proteomes" id="UP000248330">
    <property type="component" value="Unassembled WGS sequence"/>
</dbReference>
<dbReference type="EMBL" id="QICN01000004">
    <property type="protein sequence ID" value="PXV68354.1"/>
    <property type="molecule type" value="Genomic_DNA"/>
</dbReference>
<evidence type="ECO:0000313" key="4">
    <source>
        <dbReference type="Proteomes" id="UP000248330"/>
    </source>
</evidence>
<dbReference type="Pfam" id="PF17131">
    <property type="entry name" value="LolA_like"/>
    <property type="match status" value="1"/>
</dbReference>
<dbReference type="Gene3D" id="2.50.20.10">
    <property type="entry name" value="Lipoprotein localisation LolA/LolB/LppX"/>
    <property type="match status" value="1"/>
</dbReference>
<dbReference type="InterPro" id="IPR033399">
    <property type="entry name" value="TP_0789-like"/>
</dbReference>
<accession>A0A318EI12</accession>
<keyword evidence="1" id="KW-0732">Signal</keyword>
<gene>
    <name evidence="3" type="ORF">C8D93_10449</name>
</gene>
<evidence type="ECO:0000313" key="3">
    <source>
        <dbReference type="EMBL" id="PXV68354.1"/>
    </source>
</evidence>
<feature type="chain" id="PRO_5016355228" evidence="1">
    <location>
        <begin position="22"/>
        <end position="264"/>
    </location>
</feature>
<sequence length="264" mass="28815">MSLTRRALVGVMLCMPVLTHAGTDADDVMRCMKRNVVEQGALRALEVTTTDSSGKSSTLALNMYWQGEGDEARVTLQVSEPESLAGSAYLIQENGDEADDLFVYLPAVGKVRQIGGAARGEDLWGTTFSYEDFKLVQGLLVDGAARKLADATVADRPVHVLETALGSIDSTFSRVLAYVDKESCTILKGEFFDREGKSLKLLEGDLSLLFETADAKDRTVWVLLGYTMKDLRSGTRSLVELGDIHLMKESPAVLFESDGFFKTP</sequence>